<organism evidence="5 6">
    <name type="scientific">Chloroflexus islandicus</name>
    <dbReference type="NCBI Taxonomy" id="1707952"/>
    <lineage>
        <taxon>Bacteria</taxon>
        <taxon>Bacillati</taxon>
        <taxon>Chloroflexota</taxon>
        <taxon>Chloroflexia</taxon>
        <taxon>Chloroflexales</taxon>
        <taxon>Chloroflexineae</taxon>
        <taxon>Chloroflexaceae</taxon>
        <taxon>Chloroflexus</taxon>
    </lineage>
</organism>
<dbReference type="Pfam" id="PF01872">
    <property type="entry name" value="RibD_C"/>
    <property type="match status" value="1"/>
</dbReference>
<evidence type="ECO:0000259" key="4">
    <source>
        <dbReference type="Pfam" id="PF01872"/>
    </source>
</evidence>
<dbReference type="RefSeq" id="WP_066783892.1">
    <property type="nucleotide sequence ID" value="NZ_LWQS01000037.1"/>
</dbReference>
<dbReference type="InterPro" id="IPR002734">
    <property type="entry name" value="RibDG_C"/>
</dbReference>
<name>A0A178MH87_9CHLR</name>
<dbReference type="EMBL" id="LWQS01000037">
    <property type="protein sequence ID" value="OAN47507.1"/>
    <property type="molecule type" value="Genomic_DNA"/>
</dbReference>
<protein>
    <submittedName>
        <fullName evidence="5">Deaminase</fullName>
    </submittedName>
</protein>
<evidence type="ECO:0000256" key="2">
    <source>
        <dbReference type="ARBA" id="ARBA00022857"/>
    </source>
</evidence>
<dbReference type="SUPFAM" id="SSF53597">
    <property type="entry name" value="Dihydrofolate reductase-like"/>
    <property type="match status" value="1"/>
</dbReference>
<keyword evidence="2" id="KW-0521">NADP</keyword>
<dbReference type="Gene3D" id="3.40.430.10">
    <property type="entry name" value="Dihydrofolate Reductase, subunit A"/>
    <property type="match status" value="1"/>
</dbReference>
<evidence type="ECO:0000313" key="6">
    <source>
        <dbReference type="Proteomes" id="UP000078287"/>
    </source>
</evidence>
<dbReference type="GO" id="GO:0008703">
    <property type="term" value="F:5-amino-6-(5-phosphoribosylamino)uracil reductase activity"/>
    <property type="evidence" value="ECO:0007669"/>
    <property type="project" value="InterPro"/>
</dbReference>
<evidence type="ECO:0000256" key="3">
    <source>
        <dbReference type="ARBA" id="ARBA00023002"/>
    </source>
</evidence>
<evidence type="ECO:0000313" key="5">
    <source>
        <dbReference type="EMBL" id="OAN47507.1"/>
    </source>
</evidence>
<evidence type="ECO:0000256" key="1">
    <source>
        <dbReference type="ARBA" id="ARBA00005104"/>
    </source>
</evidence>
<dbReference type="InterPro" id="IPR050765">
    <property type="entry name" value="Riboflavin_Biosynth_HTPR"/>
</dbReference>
<dbReference type="Proteomes" id="UP000078287">
    <property type="component" value="Unassembled WGS sequence"/>
</dbReference>
<comment type="caution">
    <text evidence="5">The sequence shown here is derived from an EMBL/GenBank/DDBJ whole genome shotgun (WGS) entry which is preliminary data.</text>
</comment>
<dbReference type="PANTHER" id="PTHR38011">
    <property type="entry name" value="DIHYDROFOLATE REDUCTASE FAMILY PROTEIN (AFU_ORTHOLOGUE AFUA_8G06820)"/>
    <property type="match status" value="1"/>
</dbReference>
<proteinExistence type="predicted"/>
<sequence length="282" mass="30530">MISPFTLLFEEEPNHGPGLPAELRAIYSGDWRLPAIPAHRPAVWTNFVISHDGRIAFNQPGWNGGNAISRNSRHDHWLMELVRARADAILAGAATLRAARRHRWAAGELIDWPAFAALRASEERPPLPALVILSATGDVPAATALTLPRSLFLITTAHGAERALATHPQLTCLVGADGQIDLPAAFATLRQRYGIRTLLSEGGGRTYGTLLLTQLIDEVFLTLSPIIVGNPSPPAPPRPGLVEGVGFAPQHPPRLRLISLRRAGDMLFQRAQLHFATAAETV</sequence>
<dbReference type="InterPro" id="IPR024072">
    <property type="entry name" value="DHFR-like_dom_sf"/>
</dbReference>
<dbReference type="PANTHER" id="PTHR38011:SF7">
    <property type="entry name" value="2,5-DIAMINO-6-RIBOSYLAMINO-4(3H)-PYRIMIDINONE 5'-PHOSPHATE REDUCTASE"/>
    <property type="match status" value="1"/>
</dbReference>
<accession>A0A178MH87</accession>
<keyword evidence="6" id="KW-1185">Reference proteome</keyword>
<feature type="domain" description="Bacterial bifunctional deaminase-reductase C-terminal" evidence="4">
    <location>
        <begin position="41"/>
        <end position="264"/>
    </location>
</feature>
<dbReference type="STRING" id="1707952.A6A03_10480"/>
<dbReference type="AlphaFoldDB" id="A0A178MH87"/>
<gene>
    <name evidence="5" type="ORF">A6A03_10480</name>
</gene>
<comment type="pathway">
    <text evidence="1">Cofactor biosynthesis; riboflavin biosynthesis.</text>
</comment>
<dbReference type="OrthoDB" id="9800865at2"/>
<keyword evidence="3" id="KW-0560">Oxidoreductase</keyword>
<reference evidence="5 6" key="1">
    <citation type="submission" date="2016-04" db="EMBL/GenBank/DDBJ databases">
        <title>Chloroflexus islandicus sp. nov., a thermophilic filamentous anoxygenic phototrophic bacterium from geyser Strokkur (Iceland).</title>
        <authorList>
            <person name="Gaisin V.A."/>
            <person name="Kalashnikov A.M."/>
            <person name="Sukhacheva M.V."/>
            <person name="Grouzdev D.S."/>
            <person name="Ivanov T.M."/>
            <person name="Kuznetsov B."/>
            <person name="Gorlenko V.M."/>
        </authorList>
    </citation>
    <scope>NUCLEOTIDE SEQUENCE [LARGE SCALE GENOMIC DNA]</scope>
    <source>
        <strain evidence="6">isl-2</strain>
    </source>
</reference>
<dbReference type="GO" id="GO:0009231">
    <property type="term" value="P:riboflavin biosynthetic process"/>
    <property type="evidence" value="ECO:0007669"/>
    <property type="project" value="InterPro"/>
</dbReference>